<comment type="caution">
    <text evidence="3">Lacks conserved residue(s) required for the propagation of feature annotation.</text>
</comment>
<feature type="compositionally biased region" description="Polar residues" evidence="4">
    <location>
        <begin position="332"/>
        <end position="341"/>
    </location>
</feature>
<keyword evidence="1" id="KW-0805">Transcription regulation</keyword>
<organism evidence="5 6">
    <name type="scientific">Panicum virgatum</name>
    <name type="common">Blackwell switchgrass</name>
    <dbReference type="NCBI Taxonomy" id="38727"/>
    <lineage>
        <taxon>Eukaryota</taxon>
        <taxon>Viridiplantae</taxon>
        <taxon>Streptophyta</taxon>
        <taxon>Embryophyta</taxon>
        <taxon>Tracheophyta</taxon>
        <taxon>Spermatophyta</taxon>
        <taxon>Magnoliopsida</taxon>
        <taxon>Liliopsida</taxon>
        <taxon>Poales</taxon>
        <taxon>Poaceae</taxon>
        <taxon>PACMAD clade</taxon>
        <taxon>Panicoideae</taxon>
        <taxon>Panicodae</taxon>
        <taxon>Paniceae</taxon>
        <taxon>Panicinae</taxon>
        <taxon>Panicum</taxon>
        <taxon>Panicum sect. Hiantes</taxon>
    </lineage>
</organism>
<evidence type="ECO:0000313" key="6">
    <source>
        <dbReference type="Proteomes" id="UP000823388"/>
    </source>
</evidence>
<dbReference type="PROSITE" id="PS50985">
    <property type="entry name" value="GRAS"/>
    <property type="match status" value="1"/>
</dbReference>
<accession>A0A8T0U4E4</accession>
<sequence length="734" mass="83041">MVIEPLFDDLHTITRTEQPCDGSSSSSQQQLTAYNYSLSGSQFFPQPTHNESNAEISDLVTIPGMYNVTSNLGQNQLQFSAGVSPDYHQRIRSNNALHNISQMLMEDVDERVGLHEGEAALHAAEKAFYDILEQVYPPSWPPLCTSNEADGPDESRNNYQKRPRRTSSTSDVSSHSMLHPLPAPVSPYNYGRSLFMPYQPSTSTGRAARFGFPAFQIIRSAEDAKGFDKLVIYLDSGKLSICRLTTKAKVVEKSKYAVFQITDHRGSKYPYIQDLNAREGSSSKQHTNTITCEISENRKFDTVLLCYRLDCFNDTISLRESMAKQASKDSPKGQSKGTAQQKLRGKRQISKEVVDLRTLLIHCAQAVAADDRQLATELIKKIRQHSSPDGDCTQRLAFYLVDGLEARLAGVGSQLYRKLLAKRVPDEEVFKIYKFSLAAFLLHRASYAFANRTIIEASRGRLKVHIIDFGICFGFQWPSLIQQFAEQGVPPMLRITGIDVTRPGFGTLEITEQAGKRLADYANMFKVPFQYQGISSRFENVQLEDLNIEEDELVIVNCLYRMKSLGDETVSMNSARDRVLKLMRRINPKVLVLGVVNGSYSSPFFITRFKELLFHYSSVFDMFDANAPRDNEARKLLEGRVLAREAINIIACEGAERSERPETFKQWQARCLKAGFEQLPIDPAILNSILEMKKAIYHEDFFADEDSGWLLQGWKGRVMHAISKWKPNESWSDQ</sequence>
<dbReference type="Proteomes" id="UP000823388">
    <property type="component" value="Chromosome 3N"/>
</dbReference>
<dbReference type="OrthoDB" id="47276at2759"/>
<dbReference type="InterPro" id="IPR005202">
    <property type="entry name" value="TF_GRAS"/>
</dbReference>
<feature type="compositionally biased region" description="Low complexity" evidence="4">
    <location>
        <begin position="167"/>
        <end position="176"/>
    </location>
</feature>
<feature type="region of interest" description="Leucine repeat II (LRII)" evidence="3">
    <location>
        <begin position="513"/>
        <end position="545"/>
    </location>
</feature>
<reference evidence="5" key="1">
    <citation type="submission" date="2020-05" db="EMBL/GenBank/DDBJ databases">
        <title>WGS assembly of Panicum virgatum.</title>
        <authorList>
            <person name="Lovell J.T."/>
            <person name="Jenkins J."/>
            <person name="Shu S."/>
            <person name="Juenger T.E."/>
            <person name="Schmutz J."/>
        </authorList>
    </citation>
    <scope>NUCLEOTIDE SEQUENCE</scope>
    <source>
        <strain evidence="5">AP13</strain>
    </source>
</reference>
<feature type="region of interest" description="Disordered" evidence="4">
    <location>
        <begin position="142"/>
        <end position="179"/>
    </location>
</feature>
<dbReference type="AlphaFoldDB" id="A0A8T0U4E4"/>
<feature type="region of interest" description="Leucine repeat I (LRI)" evidence="3">
    <location>
        <begin position="354"/>
        <end position="414"/>
    </location>
</feature>
<comment type="similarity">
    <text evidence="3">Belongs to the GRAS family.</text>
</comment>
<evidence type="ECO:0000256" key="3">
    <source>
        <dbReference type="PROSITE-ProRule" id="PRU01191"/>
    </source>
</evidence>
<keyword evidence="2" id="KW-0804">Transcription</keyword>
<dbReference type="EMBL" id="CM029042">
    <property type="protein sequence ID" value="KAG2615906.1"/>
    <property type="molecule type" value="Genomic_DNA"/>
</dbReference>
<evidence type="ECO:0000256" key="2">
    <source>
        <dbReference type="ARBA" id="ARBA00023163"/>
    </source>
</evidence>
<comment type="caution">
    <text evidence="5">The sequence shown here is derived from an EMBL/GenBank/DDBJ whole genome shotgun (WGS) entry which is preliminary data.</text>
</comment>
<feature type="short sequence motif" description="VHIID" evidence="3">
    <location>
        <begin position="464"/>
        <end position="468"/>
    </location>
</feature>
<name>A0A8T0U4E4_PANVG</name>
<protein>
    <recommendedName>
        <fullName evidence="7">Scarecrow-like protein 9</fullName>
    </recommendedName>
</protein>
<dbReference type="Pfam" id="PF03514">
    <property type="entry name" value="GRAS"/>
    <property type="match status" value="1"/>
</dbReference>
<keyword evidence="6" id="KW-1185">Reference proteome</keyword>
<proteinExistence type="inferred from homology"/>
<evidence type="ECO:0000256" key="1">
    <source>
        <dbReference type="ARBA" id="ARBA00023015"/>
    </source>
</evidence>
<gene>
    <name evidence="5" type="ORF">PVAP13_3NG051764</name>
</gene>
<feature type="region of interest" description="SAW" evidence="3">
    <location>
        <begin position="651"/>
        <end position="726"/>
    </location>
</feature>
<evidence type="ECO:0008006" key="7">
    <source>
        <dbReference type="Google" id="ProtNLM"/>
    </source>
</evidence>
<evidence type="ECO:0000313" key="5">
    <source>
        <dbReference type="EMBL" id="KAG2615906.1"/>
    </source>
</evidence>
<feature type="region of interest" description="Disordered" evidence="4">
    <location>
        <begin position="323"/>
        <end position="346"/>
    </location>
</feature>
<evidence type="ECO:0000256" key="4">
    <source>
        <dbReference type="SAM" id="MobiDB-lite"/>
    </source>
</evidence>
<dbReference type="PANTHER" id="PTHR31636">
    <property type="entry name" value="OSJNBA0084A10.13 PROTEIN-RELATED"/>
    <property type="match status" value="1"/>
</dbReference>